<feature type="compositionally biased region" description="Basic and acidic residues" evidence="7">
    <location>
        <begin position="548"/>
        <end position="570"/>
    </location>
</feature>
<feature type="compositionally biased region" description="Polar residues" evidence="7">
    <location>
        <begin position="246"/>
        <end position="266"/>
    </location>
</feature>
<evidence type="ECO:0000313" key="10">
    <source>
        <dbReference type="RefSeq" id="XP_055879682.1"/>
    </source>
</evidence>
<organism evidence="9 10">
    <name type="scientific">Biomphalaria glabrata</name>
    <name type="common">Bloodfluke planorb</name>
    <name type="synonym">Freshwater snail</name>
    <dbReference type="NCBI Taxonomy" id="6526"/>
    <lineage>
        <taxon>Eukaryota</taxon>
        <taxon>Metazoa</taxon>
        <taxon>Spiralia</taxon>
        <taxon>Lophotrochozoa</taxon>
        <taxon>Mollusca</taxon>
        <taxon>Gastropoda</taxon>
        <taxon>Heterobranchia</taxon>
        <taxon>Euthyneura</taxon>
        <taxon>Panpulmonata</taxon>
        <taxon>Hygrophila</taxon>
        <taxon>Lymnaeoidea</taxon>
        <taxon>Planorbidae</taxon>
        <taxon>Biomphalaria</taxon>
    </lineage>
</organism>
<feature type="compositionally biased region" description="Basic and acidic residues" evidence="7">
    <location>
        <begin position="647"/>
        <end position="658"/>
    </location>
</feature>
<dbReference type="InterPro" id="IPR049899">
    <property type="entry name" value="Znf_C2HC_C3H"/>
</dbReference>
<dbReference type="Gene3D" id="3.30.160.60">
    <property type="entry name" value="Classic Zinc Finger"/>
    <property type="match status" value="2"/>
</dbReference>
<sequence length="668" mass="76631">MCPSCTAMLSSQHPPLPPQQDFHHRTHQLVPGIKATNAMRNLEEGEGYVGDGMLRKPSRLEQMRSEYQKMLLKKKEEKMLQVYEENQKRTTMRAARAGSGGGYNAIATRQGNVREFFNERRRLAANGMPVPAIDNHYRQVKGHSSPADWSSRTGSGSSIKTQKSSAGRDRAHPLAPIQRAQDHSDSGIQNGRSGIPLRRQTNDQGDGNPFDDKPKMVKHPPLPVKNYHVDNNNNGGVKASALPRFNPSNRTQSHPNLARSPQVNRKISSEEPVLGGKMTEFQKWQMEQNKARENRLRKLNHRQHEEDNEGAWPDPEDDPRFAGGLPVDDEQDDENSAANAKIKELERQLLEKIAKEQSELKRIQMERKKEEDEEKKEIERQKKKEAAERARLKKLEDDRKKEEARRRQQDEENEKLEMEREAKRKMVEEQQRKGRTSKMEERNKLKTIDQRLKEEFDDEEENEKQFKKFQPRPPDKVSSPAKRFDPNPSRSKASVHDQDDNQPPTSDANYYLSAAASSDANGSVGRLEKCSLCGRSFAPDRLGKHEKACMKANKPRKEFDSSKKRVEGTELAKYAGKAKRPDPPKKKSNWRTQHQNFIESLRYAKKVTQIEKEGGDLRNLAPPPRTIDPDLVPCPHCGRKFNETAAERHIPRCKDLKTRPPPINTRRK</sequence>
<evidence type="ECO:0000256" key="3">
    <source>
        <dbReference type="ARBA" id="ARBA00022771"/>
    </source>
</evidence>
<reference evidence="10" key="1">
    <citation type="submission" date="2025-08" db="UniProtKB">
        <authorList>
            <consortium name="RefSeq"/>
        </authorList>
    </citation>
    <scope>IDENTIFICATION</scope>
</reference>
<keyword evidence="2" id="KW-0479">Metal-binding</keyword>
<dbReference type="Proteomes" id="UP001165740">
    <property type="component" value="Chromosome 3"/>
</dbReference>
<dbReference type="RefSeq" id="XP_055879682.1">
    <property type="nucleotide sequence ID" value="XM_056023707.1"/>
</dbReference>
<feature type="region of interest" description="Disordered" evidence="7">
    <location>
        <begin position="1"/>
        <end position="20"/>
    </location>
</feature>
<dbReference type="InterPro" id="IPR026104">
    <property type="entry name" value="ZNF_C2HC_dom_1C"/>
</dbReference>
<protein>
    <submittedName>
        <fullName evidence="10">Zinc finger C2HC domain-containing protein 1C-like isoform X1</fullName>
    </submittedName>
</protein>
<feature type="region of interest" description="Disordered" evidence="7">
    <location>
        <begin position="647"/>
        <end position="668"/>
    </location>
</feature>
<evidence type="ECO:0000256" key="4">
    <source>
        <dbReference type="ARBA" id="ARBA00022833"/>
    </source>
</evidence>
<keyword evidence="9" id="KW-1185">Reference proteome</keyword>
<evidence type="ECO:0000256" key="7">
    <source>
        <dbReference type="SAM" id="MobiDB-lite"/>
    </source>
</evidence>
<evidence type="ECO:0000256" key="5">
    <source>
        <dbReference type="ARBA" id="ARBA00023054"/>
    </source>
</evidence>
<comment type="similarity">
    <text evidence="1">Belongs to the ZC2HC1 family.</text>
</comment>
<evidence type="ECO:0000256" key="2">
    <source>
        <dbReference type="ARBA" id="ARBA00022723"/>
    </source>
</evidence>
<feature type="region of interest" description="Disordered" evidence="7">
    <location>
        <begin position="140"/>
        <end position="342"/>
    </location>
</feature>
<dbReference type="OrthoDB" id="10255185at2759"/>
<dbReference type="AlphaFoldDB" id="A0A9W2ZXG7"/>
<dbReference type="GO" id="GO:0008270">
    <property type="term" value="F:zinc ion binding"/>
    <property type="evidence" value="ECO:0007669"/>
    <property type="project" value="UniProtKB-KW"/>
</dbReference>
<keyword evidence="5" id="KW-0175">Coiled coil</keyword>
<evidence type="ECO:0000313" key="9">
    <source>
        <dbReference type="Proteomes" id="UP001165740"/>
    </source>
</evidence>
<dbReference type="PANTHER" id="PTHR14649">
    <property type="entry name" value="ZINC FINGER C2HC DOMAIN-CONTAINING PROTEIN 1C"/>
    <property type="match status" value="1"/>
</dbReference>
<gene>
    <name evidence="10" type="primary">LOC106073913</name>
</gene>
<dbReference type="GeneID" id="106073913"/>
<accession>A0A9W2ZXG7</accession>
<feature type="compositionally biased region" description="Pro residues" evidence="7">
    <location>
        <begin position="659"/>
        <end position="668"/>
    </location>
</feature>
<feature type="compositionally biased region" description="Acidic residues" evidence="7">
    <location>
        <begin position="306"/>
        <end position="317"/>
    </location>
</feature>
<feature type="compositionally biased region" description="Polar residues" evidence="7">
    <location>
        <begin position="147"/>
        <end position="165"/>
    </location>
</feature>
<dbReference type="Pfam" id="PF13913">
    <property type="entry name" value="zf-C2HC_2"/>
    <property type="match status" value="2"/>
</dbReference>
<feature type="region of interest" description="Disordered" evidence="7">
    <location>
        <begin position="548"/>
        <end position="591"/>
    </location>
</feature>
<keyword evidence="4" id="KW-0862">Zinc</keyword>
<keyword evidence="3 6" id="KW-0863">Zinc-finger</keyword>
<proteinExistence type="inferred from homology"/>
<evidence type="ECO:0000256" key="1">
    <source>
        <dbReference type="ARBA" id="ARBA00010843"/>
    </source>
</evidence>
<feature type="compositionally biased region" description="Basic and acidic residues" evidence="7">
    <location>
        <begin position="358"/>
        <end position="454"/>
    </location>
</feature>
<dbReference type="PROSITE" id="PS52027">
    <property type="entry name" value="ZF_C2HC_C3H"/>
    <property type="match status" value="2"/>
</dbReference>
<evidence type="ECO:0000256" key="6">
    <source>
        <dbReference type="PROSITE-ProRule" id="PRU01371"/>
    </source>
</evidence>
<feature type="domain" description="C2HC/C3H-type" evidence="8">
    <location>
        <begin position="526"/>
        <end position="555"/>
    </location>
</feature>
<feature type="region of interest" description="Disordered" evidence="7">
    <location>
        <begin position="358"/>
        <end position="510"/>
    </location>
</feature>
<dbReference type="OMA" id="DYKQCPY"/>
<name>A0A9W2ZXG7_BIOGL</name>
<feature type="domain" description="C2HC/C3H-type" evidence="8">
    <location>
        <begin position="630"/>
        <end position="659"/>
    </location>
</feature>
<evidence type="ECO:0000259" key="8">
    <source>
        <dbReference type="PROSITE" id="PS52027"/>
    </source>
</evidence>
<dbReference type="PANTHER" id="PTHR14649:SF1">
    <property type="entry name" value="ZINC FINGER C2HC DOMAIN-CONTAINING PROTEIN 1C"/>
    <property type="match status" value="1"/>
</dbReference>